<feature type="transmembrane region" description="Helical" evidence="1">
    <location>
        <begin position="257"/>
        <end position="277"/>
    </location>
</feature>
<dbReference type="EMBL" id="BAAAQN010000012">
    <property type="protein sequence ID" value="GAA2026081.1"/>
    <property type="molecule type" value="Genomic_DNA"/>
</dbReference>
<dbReference type="RefSeq" id="WP_344665759.1">
    <property type="nucleotide sequence ID" value="NZ_BAAAQN010000012.1"/>
</dbReference>
<name>A0ABP5FGR5_9ACTN</name>
<protein>
    <submittedName>
        <fullName evidence="2">Uncharacterized protein</fullName>
    </submittedName>
</protein>
<proteinExistence type="predicted"/>
<keyword evidence="1" id="KW-0472">Membrane</keyword>
<comment type="caution">
    <text evidence="2">The sequence shown here is derived from an EMBL/GenBank/DDBJ whole genome shotgun (WGS) entry which is preliminary data.</text>
</comment>
<evidence type="ECO:0000256" key="1">
    <source>
        <dbReference type="SAM" id="Phobius"/>
    </source>
</evidence>
<gene>
    <name evidence="2" type="ORF">GCM10009839_25490</name>
</gene>
<keyword evidence="3" id="KW-1185">Reference proteome</keyword>
<keyword evidence="1" id="KW-0812">Transmembrane</keyword>
<dbReference type="Proteomes" id="UP001500751">
    <property type="component" value="Unassembled WGS sequence"/>
</dbReference>
<accession>A0ABP5FGR5</accession>
<organism evidence="2 3">
    <name type="scientific">Catenulispora yoronensis</name>
    <dbReference type="NCBI Taxonomy" id="450799"/>
    <lineage>
        <taxon>Bacteria</taxon>
        <taxon>Bacillati</taxon>
        <taxon>Actinomycetota</taxon>
        <taxon>Actinomycetes</taxon>
        <taxon>Catenulisporales</taxon>
        <taxon>Catenulisporaceae</taxon>
        <taxon>Catenulispora</taxon>
    </lineage>
</organism>
<reference evidence="3" key="1">
    <citation type="journal article" date="2019" name="Int. J. Syst. Evol. Microbiol.">
        <title>The Global Catalogue of Microorganisms (GCM) 10K type strain sequencing project: providing services to taxonomists for standard genome sequencing and annotation.</title>
        <authorList>
            <consortium name="The Broad Institute Genomics Platform"/>
            <consortium name="The Broad Institute Genome Sequencing Center for Infectious Disease"/>
            <person name="Wu L."/>
            <person name="Ma J."/>
        </authorList>
    </citation>
    <scope>NUCLEOTIDE SEQUENCE [LARGE SCALE GENOMIC DNA]</scope>
    <source>
        <strain evidence="3">JCM 16014</strain>
    </source>
</reference>
<evidence type="ECO:0000313" key="3">
    <source>
        <dbReference type="Proteomes" id="UP001500751"/>
    </source>
</evidence>
<feature type="transmembrane region" description="Helical" evidence="1">
    <location>
        <begin position="196"/>
        <end position="216"/>
    </location>
</feature>
<keyword evidence="1" id="KW-1133">Transmembrane helix</keyword>
<evidence type="ECO:0000313" key="2">
    <source>
        <dbReference type="EMBL" id="GAA2026081.1"/>
    </source>
</evidence>
<feature type="transmembrane region" description="Helical" evidence="1">
    <location>
        <begin position="283"/>
        <end position="305"/>
    </location>
</feature>
<sequence>MAHPGVGPSTAEDIGEASVRAAFGRVMHDPRHAPETLATFGVGRLGHEAARQMQELRTAHPDWDLPQARTEVLRRGTRTAVSRGALIGGPLLALAPYGFCAALLAQNRIVLELATLAGRDPNAPDRAAELLVFQDAYPDLDAARAGLAEARSAGPPAQPVGRIRALWRVTWRLAYLLGFTSRRQEGERKVPLWLRLLRYLLMGITFVIGLVAPMVWMPYMADSYRQSTARITQRAERFYFGGTTAVRHSPDHASRGLALASVMFTAGLVLVTLLAGIRVFDRTWVAVVVAMAIGSLAGAGIGAFVMRRRLRRADRPAQSK</sequence>